<evidence type="ECO:0000256" key="4">
    <source>
        <dbReference type="ARBA" id="ARBA00022840"/>
    </source>
</evidence>
<feature type="region of interest" description="Disordered" evidence="5">
    <location>
        <begin position="438"/>
        <end position="466"/>
    </location>
</feature>
<dbReference type="InterPro" id="IPR039657">
    <property type="entry name" value="Dimethylallyltransferase"/>
</dbReference>
<keyword evidence="3" id="KW-0547">Nucleotide-binding</keyword>
<accession>A0AAD5UMA4</accession>
<evidence type="ECO:0000256" key="2">
    <source>
        <dbReference type="ARBA" id="ARBA00022679"/>
    </source>
</evidence>
<dbReference type="GO" id="GO:0006400">
    <property type="term" value="P:tRNA modification"/>
    <property type="evidence" value="ECO:0007669"/>
    <property type="project" value="TreeGrafter"/>
</dbReference>
<dbReference type="PANTHER" id="PTHR11088">
    <property type="entry name" value="TRNA DIMETHYLALLYLTRANSFERASE"/>
    <property type="match status" value="1"/>
</dbReference>
<keyword evidence="4" id="KW-0067">ATP-binding</keyword>
<comment type="similarity">
    <text evidence="1">Belongs to the IPP transferase family.</text>
</comment>
<keyword evidence="7" id="KW-1185">Reference proteome</keyword>
<dbReference type="PANTHER" id="PTHR11088:SF89">
    <property type="entry name" value="TRNA DIMETHYLALLYLTRANSFERASE"/>
    <property type="match status" value="1"/>
</dbReference>
<keyword evidence="2" id="KW-0808">Transferase</keyword>
<dbReference type="InterPro" id="IPR027417">
    <property type="entry name" value="P-loop_NTPase"/>
</dbReference>
<dbReference type="InterPro" id="IPR018022">
    <property type="entry name" value="IPT"/>
</dbReference>
<dbReference type="Proteomes" id="UP001210925">
    <property type="component" value="Unassembled WGS sequence"/>
</dbReference>
<dbReference type="AlphaFoldDB" id="A0AAD5UMA4"/>
<dbReference type="Pfam" id="PF01715">
    <property type="entry name" value="IPPT"/>
    <property type="match status" value="1"/>
</dbReference>
<evidence type="ECO:0000256" key="1">
    <source>
        <dbReference type="ARBA" id="ARBA00005842"/>
    </source>
</evidence>
<dbReference type="HAMAP" id="MF_00185">
    <property type="entry name" value="IPP_trans"/>
    <property type="match status" value="1"/>
</dbReference>
<dbReference type="Gene3D" id="1.10.20.140">
    <property type="match status" value="1"/>
</dbReference>
<dbReference type="Gene3D" id="3.30.160.60">
    <property type="entry name" value="Classic Zinc Finger"/>
    <property type="match status" value="1"/>
</dbReference>
<dbReference type="EMBL" id="JADGKB010000003">
    <property type="protein sequence ID" value="KAJ3262041.1"/>
    <property type="molecule type" value="Genomic_DNA"/>
</dbReference>
<feature type="compositionally biased region" description="Basic and acidic residues" evidence="5">
    <location>
        <begin position="452"/>
        <end position="466"/>
    </location>
</feature>
<evidence type="ECO:0000256" key="5">
    <source>
        <dbReference type="SAM" id="MobiDB-lite"/>
    </source>
</evidence>
<dbReference type="GO" id="GO:0005524">
    <property type="term" value="F:ATP binding"/>
    <property type="evidence" value="ECO:0007669"/>
    <property type="project" value="UniProtKB-KW"/>
</dbReference>
<name>A0AAD5UMA4_9FUNG</name>
<sequence length="466" mass="52919">MKPLFCVVGTTGVGKSSLAVKLAQALSGHIINGDSMQVYKGLDIITNKPDAQEQSMAPHHLFDFIDPSKEYSVSEYLKDALNVIHDLHKDSQIPIVVGGTNYYIQSLLWNSKIIETADSPGLSNKLKLRDSCHPSLEPEIADTLFYLLDHTDPRTNKPDAITEFSKTAPFHETLCKIDPVMGKRWHPRDIRKIRRSLEIYYTTGKRHSAHIEEQKSNESSSKLRFPTCVFWLYGEPTELYPRLDARVDLMIEKGMFQEMKEMRDKMKANQVVGLDSQYTRGVLQAIGLLWVTIGFKEFDSYLNSLDQGIDSPDLLKTGIDEMKRGTRQYARRQVTWIKNKLAPECLIEHENGTGAFYLIDATAADAMTDELVDKVVELAKSFLLSNENSPPSLLGPNISSLLEQPVQGDDWDQYICHECVSPDGKPKLLNGPKEYEVHMNSSTHKKSVKRNKNAEKYLEWKNKQKQ</sequence>
<comment type="caution">
    <text evidence="6">The sequence shown here is derived from an EMBL/GenBank/DDBJ whole genome shotgun (WGS) entry which is preliminary data.</text>
</comment>
<dbReference type="GO" id="GO:0052381">
    <property type="term" value="F:tRNA dimethylallyltransferase activity"/>
    <property type="evidence" value="ECO:0007669"/>
    <property type="project" value="InterPro"/>
</dbReference>
<proteinExistence type="inferred from homology"/>
<protein>
    <submittedName>
        <fullName evidence="6">Uncharacterized protein</fullName>
    </submittedName>
</protein>
<dbReference type="GO" id="GO:0005739">
    <property type="term" value="C:mitochondrion"/>
    <property type="evidence" value="ECO:0007669"/>
    <property type="project" value="TreeGrafter"/>
</dbReference>
<gene>
    <name evidence="6" type="ORF">HK103_003884</name>
</gene>
<organism evidence="6 7">
    <name type="scientific">Boothiomyces macroporosus</name>
    <dbReference type="NCBI Taxonomy" id="261099"/>
    <lineage>
        <taxon>Eukaryota</taxon>
        <taxon>Fungi</taxon>
        <taxon>Fungi incertae sedis</taxon>
        <taxon>Chytridiomycota</taxon>
        <taxon>Chytridiomycota incertae sedis</taxon>
        <taxon>Chytridiomycetes</taxon>
        <taxon>Rhizophydiales</taxon>
        <taxon>Terramycetaceae</taxon>
        <taxon>Boothiomyces</taxon>
    </lineage>
</organism>
<evidence type="ECO:0000256" key="3">
    <source>
        <dbReference type="ARBA" id="ARBA00022741"/>
    </source>
</evidence>
<evidence type="ECO:0000313" key="7">
    <source>
        <dbReference type="Proteomes" id="UP001210925"/>
    </source>
</evidence>
<dbReference type="Gene3D" id="3.40.50.300">
    <property type="entry name" value="P-loop containing nucleotide triphosphate hydrolases"/>
    <property type="match status" value="1"/>
</dbReference>
<evidence type="ECO:0000313" key="6">
    <source>
        <dbReference type="EMBL" id="KAJ3262041.1"/>
    </source>
</evidence>
<dbReference type="SUPFAM" id="SSF52540">
    <property type="entry name" value="P-loop containing nucleoside triphosphate hydrolases"/>
    <property type="match status" value="1"/>
</dbReference>
<reference evidence="6" key="1">
    <citation type="submission" date="2020-05" db="EMBL/GenBank/DDBJ databases">
        <title>Phylogenomic resolution of chytrid fungi.</title>
        <authorList>
            <person name="Stajich J.E."/>
            <person name="Amses K."/>
            <person name="Simmons R."/>
            <person name="Seto K."/>
            <person name="Myers J."/>
            <person name="Bonds A."/>
            <person name="Quandt C.A."/>
            <person name="Barry K."/>
            <person name="Liu P."/>
            <person name="Grigoriev I."/>
            <person name="Longcore J.E."/>
            <person name="James T.Y."/>
        </authorList>
    </citation>
    <scope>NUCLEOTIDE SEQUENCE</scope>
    <source>
        <strain evidence="6">PLAUS21</strain>
    </source>
</reference>